<evidence type="ECO:0000313" key="4">
    <source>
        <dbReference type="Proteomes" id="UP000271031"/>
    </source>
</evidence>
<dbReference type="PANTHER" id="PTHR43308:SF5">
    <property type="entry name" value="S-LAYER PROTEIN _ PEPTIDOGLYCAN ENDO-BETA-N-ACETYLGLUCOSAMINIDASE"/>
    <property type="match status" value="1"/>
</dbReference>
<dbReference type="Proteomes" id="UP000271031">
    <property type="component" value="Unassembled WGS sequence"/>
</dbReference>
<dbReference type="RefSeq" id="WP_122921657.1">
    <property type="nucleotide sequence ID" value="NZ_RHHQ01000031.1"/>
</dbReference>
<feature type="signal peptide" evidence="1">
    <location>
        <begin position="1"/>
        <end position="33"/>
    </location>
</feature>
<dbReference type="Pfam" id="PF00395">
    <property type="entry name" value="SLH"/>
    <property type="match status" value="1"/>
</dbReference>
<dbReference type="OrthoDB" id="2356646at2"/>
<feature type="chain" id="PRO_5018026862" evidence="1">
    <location>
        <begin position="34"/>
        <end position="683"/>
    </location>
</feature>
<keyword evidence="1" id="KW-0732">Signal</keyword>
<dbReference type="Pfam" id="PF14478">
    <property type="entry name" value="DUF4430"/>
    <property type="match status" value="1"/>
</dbReference>
<evidence type="ECO:0000313" key="3">
    <source>
        <dbReference type="EMBL" id="RNB78762.1"/>
    </source>
</evidence>
<evidence type="ECO:0000256" key="1">
    <source>
        <dbReference type="SAM" id="SignalP"/>
    </source>
</evidence>
<dbReference type="InterPro" id="IPR001119">
    <property type="entry name" value="SLH_dom"/>
</dbReference>
<comment type="caution">
    <text evidence="3">The sequence shown here is derived from an EMBL/GenBank/DDBJ whole genome shotgun (WGS) entry which is preliminary data.</text>
</comment>
<evidence type="ECO:0000259" key="2">
    <source>
        <dbReference type="PROSITE" id="PS51272"/>
    </source>
</evidence>
<feature type="domain" description="SLH" evidence="2">
    <location>
        <begin position="628"/>
        <end position="683"/>
    </location>
</feature>
<gene>
    <name evidence="3" type="ORF">EDM56_30275</name>
</gene>
<name>A0A3M8CSI8_9BACL</name>
<dbReference type="Gene3D" id="2.170.130.30">
    <property type="match status" value="1"/>
</dbReference>
<keyword evidence="4" id="KW-1185">Reference proteome</keyword>
<dbReference type="PANTHER" id="PTHR43308">
    <property type="entry name" value="OUTER MEMBRANE PROTEIN ALPHA-RELATED"/>
    <property type="match status" value="1"/>
</dbReference>
<organism evidence="3 4">
    <name type="scientific">Brevibacillus fluminis</name>
    <dbReference type="NCBI Taxonomy" id="511487"/>
    <lineage>
        <taxon>Bacteria</taxon>
        <taxon>Bacillati</taxon>
        <taxon>Bacillota</taxon>
        <taxon>Bacilli</taxon>
        <taxon>Bacillales</taxon>
        <taxon>Paenibacillaceae</taxon>
        <taxon>Brevibacillus</taxon>
    </lineage>
</organism>
<protein>
    <submittedName>
        <fullName evidence="3">DUF4430 domain-containing protein</fullName>
    </submittedName>
</protein>
<dbReference type="InterPro" id="IPR051465">
    <property type="entry name" value="Cell_Envelope_Struct_Comp"/>
</dbReference>
<reference evidence="3 4" key="1">
    <citation type="submission" date="2018-10" db="EMBL/GenBank/DDBJ databases">
        <title>Phylogenomics of Brevibacillus.</title>
        <authorList>
            <person name="Dunlap C."/>
        </authorList>
    </citation>
    <scope>NUCLEOTIDE SEQUENCE [LARGE SCALE GENOMIC DNA]</scope>
    <source>
        <strain evidence="3 4">JCM 15716</strain>
    </source>
</reference>
<dbReference type="AlphaFoldDB" id="A0A3M8CSI8"/>
<dbReference type="InterPro" id="IPR027954">
    <property type="entry name" value="Transcobalamin-like_C"/>
</dbReference>
<proteinExistence type="predicted"/>
<dbReference type="PROSITE" id="PS51272">
    <property type="entry name" value="SLH"/>
    <property type="match status" value="1"/>
</dbReference>
<accession>A0A3M8CSI8</accession>
<dbReference type="EMBL" id="RHHQ01000031">
    <property type="protein sequence ID" value="RNB78762.1"/>
    <property type="molecule type" value="Genomic_DNA"/>
</dbReference>
<sequence length="683" mass="74609">MRNRIWRLAWSSMLAALLCLGAGIPTQAVFAQAAEAAISAMQTSDTIAVSGHTSSDDARPVPLLITDSQGQIIYAQEVAGGGKSFSFELGAPDWTATGTAHATLYSAQQATASFSIVEAKPPIKTKLEIVTSITGVDKEVILAQKTVHMKDGASAYDLLKYICGENDIPYEIVDADGDGHDVYVKSINDLAEFDKGAGSGWIYLVNGEQPPMPIDRYKLDNKDIVTFVYTTDFGNSEGGSTTAGELTSLYRTSANAELDKAMSQIGFSTKPEELVDIIDNLLISLAEYPAEKQKTYVRDVALVLQAAYEKAGMVKKDDLQTKPVGDTLAEELTDRMAKDLFADQRDVKERLTDRMANWTLYKGLLNELKPTLVIPMSDKKNYHTWQLSIAPNAWQTVRKENARISVMKPGWRTDLVPSSDGGEEGKQLLFIAKRYDDNVQTSQLSTLSSDIIPLSDLYRVSLNPSAAATIEMRWEKNTAVDSESIPVLFSREKDTNPWTVQPILVKNEPQDVTAKLRAGGELFFASVPLASFDDVVKLPASYQWAKEAIGKLATIGVIHGRSETQFDWHALLKRSEALALVSRVMQDGHTANLPASFGALDQPISRAEFAYALAQAAGESKVGNEAAPNPIRDQASIPSWAQSSITAVVERGWMKGRTDGRFDPLAPLTRAEAAAALYRMLQE</sequence>